<dbReference type="PROSITE" id="PS00086">
    <property type="entry name" value="CYTOCHROME_P450"/>
    <property type="match status" value="1"/>
</dbReference>
<keyword evidence="4 8" id="KW-0479">Metal-binding</keyword>
<dbReference type="InterPro" id="IPR017972">
    <property type="entry name" value="Cyt_P450_CS"/>
</dbReference>
<accession>A0A7K3L660</accession>
<dbReference type="GO" id="GO:0016705">
    <property type="term" value="F:oxidoreductase activity, acting on paired donors, with incorporation or reduction of molecular oxygen"/>
    <property type="evidence" value="ECO:0007669"/>
    <property type="project" value="InterPro"/>
</dbReference>
<keyword evidence="6 8" id="KW-0408">Iron</keyword>
<dbReference type="Pfam" id="PF00067">
    <property type="entry name" value="p450"/>
    <property type="match status" value="1"/>
</dbReference>
<dbReference type="EMBL" id="JAACYR010000004">
    <property type="protein sequence ID" value="NDJ87911.1"/>
    <property type="molecule type" value="Genomic_DNA"/>
</dbReference>
<evidence type="ECO:0000256" key="2">
    <source>
        <dbReference type="ARBA" id="ARBA00010617"/>
    </source>
</evidence>
<keyword evidence="7 8" id="KW-0503">Monooxygenase</keyword>
<dbReference type="Gene3D" id="1.10.630.10">
    <property type="entry name" value="Cytochrome P450"/>
    <property type="match status" value="1"/>
</dbReference>
<dbReference type="InterPro" id="IPR036396">
    <property type="entry name" value="Cyt_P450_sf"/>
</dbReference>
<dbReference type="GO" id="GO:0005506">
    <property type="term" value="F:iron ion binding"/>
    <property type="evidence" value="ECO:0007669"/>
    <property type="project" value="InterPro"/>
</dbReference>
<dbReference type="PANTHER" id="PTHR46696:SF6">
    <property type="entry name" value="P450, PUTATIVE (EUROFUNG)-RELATED"/>
    <property type="match status" value="1"/>
</dbReference>
<evidence type="ECO:0000256" key="1">
    <source>
        <dbReference type="ARBA" id="ARBA00001971"/>
    </source>
</evidence>
<evidence type="ECO:0000256" key="5">
    <source>
        <dbReference type="ARBA" id="ARBA00023002"/>
    </source>
</evidence>
<evidence type="ECO:0000256" key="4">
    <source>
        <dbReference type="ARBA" id="ARBA00022723"/>
    </source>
</evidence>
<dbReference type="PANTHER" id="PTHR46696">
    <property type="entry name" value="P450, PUTATIVE (EUROFUNG)-RELATED"/>
    <property type="match status" value="1"/>
</dbReference>
<evidence type="ECO:0000313" key="9">
    <source>
        <dbReference type="EMBL" id="NDJ87911.1"/>
    </source>
</evidence>
<comment type="cofactor">
    <cofactor evidence="1">
        <name>heme</name>
        <dbReference type="ChEBI" id="CHEBI:30413"/>
    </cofactor>
</comment>
<keyword evidence="5 8" id="KW-0560">Oxidoreductase</keyword>
<dbReference type="SUPFAM" id="SSF48264">
    <property type="entry name" value="Cytochrome P450"/>
    <property type="match status" value="1"/>
</dbReference>
<evidence type="ECO:0000256" key="8">
    <source>
        <dbReference type="RuleBase" id="RU000461"/>
    </source>
</evidence>
<evidence type="ECO:0000313" key="10">
    <source>
        <dbReference type="Proteomes" id="UP000466523"/>
    </source>
</evidence>
<evidence type="ECO:0000256" key="6">
    <source>
        <dbReference type="ARBA" id="ARBA00023004"/>
    </source>
</evidence>
<protein>
    <submittedName>
        <fullName evidence="9">Cytochrome P450</fullName>
    </submittedName>
</protein>
<comment type="caution">
    <text evidence="9">The sequence shown here is derived from an EMBL/GenBank/DDBJ whole genome shotgun (WGS) entry which is preliminary data.</text>
</comment>
<evidence type="ECO:0000256" key="3">
    <source>
        <dbReference type="ARBA" id="ARBA00022617"/>
    </source>
</evidence>
<gene>
    <name evidence="9" type="ORF">GWR20_01880</name>
</gene>
<name>A0A7K3L660_9MYCO</name>
<keyword evidence="3 8" id="KW-0349">Heme</keyword>
<dbReference type="AlphaFoldDB" id="A0A7K3L660"/>
<sequence>MTSSLPALDATMIECPFPAYRALRENAPAVEIAPGVFLVTRYDDVVRILKDPETFSSRAPLNPFAWFGPPQNQDELDTILAACPEIPTLLDNDPPEQARVRALVSKVFNAAKVKAMEPSITAIVDDLAAGWIDRGHVEFASEFARPLPATVTAHALGADLSMRDKLLFWADEIMSRTAGPQTPERQAEVARHIAEKSNFFLTLIADRRENPRDDLFSLLATAELDGQRLTDVQIVNVAKNFLVGGNETTMFMLTSSLHRLATEPALAQSLRDDPSTIPAFIEEMLRLEAPAQGLPRFPTRDVEFAGVAIPRGATVFVMYGSANHDEGAFPEPDALVMDRRAHAGTRPHLTFGLGTHFCLGAQLARAEGRIALERLLPRMTDLRLDADKAPERNPNPMLRGFLRLHLMFGS</sequence>
<dbReference type="InterPro" id="IPR001128">
    <property type="entry name" value="Cyt_P450"/>
</dbReference>
<dbReference type="PRINTS" id="PR00359">
    <property type="entry name" value="BP450"/>
</dbReference>
<reference evidence="9 10" key="1">
    <citation type="submission" date="2020-01" db="EMBL/GenBank/DDBJ databases">
        <authorList>
            <person name="Sanchez-Estrada R."/>
            <person name="Gonzalez-Y-Merchand J.A."/>
            <person name="Rivera-Gutierrez S."/>
        </authorList>
    </citation>
    <scope>NUCLEOTIDE SEQUENCE [LARGE SCALE GENOMIC DNA]</scope>
    <source>
        <strain evidence="9 10">CST 7247</strain>
    </source>
</reference>
<dbReference type="Proteomes" id="UP000466523">
    <property type="component" value="Unassembled WGS sequence"/>
</dbReference>
<comment type="similarity">
    <text evidence="2 8">Belongs to the cytochrome P450 family.</text>
</comment>
<dbReference type="InterPro" id="IPR002397">
    <property type="entry name" value="Cyt_P450_B"/>
</dbReference>
<dbReference type="FunFam" id="1.10.630.10:FF:000018">
    <property type="entry name" value="Cytochrome P450 monooxygenase"/>
    <property type="match status" value="1"/>
</dbReference>
<dbReference type="GO" id="GO:0020037">
    <property type="term" value="F:heme binding"/>
    <property type="evidence" value="ECO:0007669"/>
    <property type="project" value="InterPro"/>
</dbReference>
<dbReference type="RefSeq" id="WP_162111616.1">
    <property type="nucleotide sequence ID" value="NZ_JAACYR010000004.1"/>
</dbReference>
<dbReference type="GO" id="GO:0004497">
    <property type="term" value="F:monooxygenase activity"/>
    <property type="evidence" value="ECO:0007669"/>
    <property type="project" value="UniProtKB-KW"/>
</dbReference>
<evidence type="ECO:0000256" key="7">
    <source>
        <dbReference type="ARBA" id="ARBA00023033"/>
    </source>
</evidence>
<organism evidence="9 10">
    <name type="scientific">Mycolicibacter kumamotonensis</name>
    <dbReference type="NCBI Taxonomy" id="354243"/>
    <lineage>
        <taxon>Bacteria</taxon>
        <taxon>Bacillati</taxon>
        <taxon>Actinomycetota</taxon>
        <taxon>Actinomycetes</taxon>
        <taxon>Mycobacteriales</taxon>
        <taxon>Mycobacteriaceae</taxon>
        <taxon>Mycolicibacter</taxon>
    </lineage>
</organism>
<dbReference type="PRINTS" id="PR00385">
    <property type="entry name" value="P450"/>
</dbReference>
<proteinExistence type="inferred from homology"/>